<gene>
    <name evidence="13" type="ORF">LAZ67_3002900</name>
</gene>
<evidence type="ECO:0000256" key="7">
    <source>
        <dbReference type="ARBA" id="ARBA00023053"/>
    </source>
</evidence>
<evidence type="ECO:0000256" key="1">
    <source>
        <dbReference type="ARBA" id="ARBA00004141"/>
    </source>
</evidence>
<protein>
    <submittedName>
        <fullName evidence="13">Uncharacterized protein</fullName>
    </submittedName>
</protein>
<proteinExistence type="inferred from homology"/>
<evidence type="ECO:0000256" key="10">
    <source>
        <dbReference type="ARBA" id="ARBA00023201"/>
    </source>
</evidence>
<keyword evidence="8 12" id="KW-0406">Ion transport</keyword>
<evidence type="ECO:0000256" key="11">
    <source>
        <dbReference type="ARBA" id="ARBA00023303"/>
    </source>
</evidence>
<comment type="subcellular location">
    <subcellularLocation>
        <location evidence="1">Membrane</location>
        <topology evidence="1">Multi-pass membrane protein</topology>
    </subcellularLocation>
</comment>
<keyword evidence="9" id="KW-0472">Membrane</keyword>
<dbReference type="EMBL" id="CP092865">
    <property type="protein sequence ID" value="UYV65044.1"/>
    <property type="molecule type" value="Genomic_DNA"/>
</dbReference>
<evidence type="ECO:0000256" key="3">
    <source>
        <dbReference type="ARBA" id="ARBA00022448"/>
    </source>
</evidence>
<name>A0ABY6K8B9_9ARAC</name>
<keyword evidence="11 12" id="KW-0407">Ion channel</keyword>
<dbReference type="Proteomes" id="UP001235939">
    <property type="component" value="Chromosome 03"/>
</dbReference>
<evidence type="ECO:0000256" key="9">
    <source>
        <dbReference type="ARBA" id="ARBA00023136"/>
    </source>
</evidence>
<evidence type="ECO:0000313" key="14">
    <source>
        <dbReference type="Proteomes" id="UP001235939"/>
    </source>
</evidence>
<keyword evidence="5 12" id="KW-0812">Transmembrane</keyword>
<dbReference type="InterPro" id="IPR001873">
    <property type="entry name" value="ENaC"/>
</dbReference>
<evidence type="ECO:0000256" key="5">
    <source>
        <dbReference type="ARBA" id="ARBA00022692"/>
    </source>
</evidence>
<evidence type="ECO:0000256" key="2">
    <source>
        <dbReference type="ARBA" id="ARBA00007193"/>
    </source>
</evidence>
<keyword evidence="3 12" id="KW-0813">Transport</keyword>
<evidence type="ECO:0000256" key="4">
    <source>
        <dbReference type="ARBA" id="ARBA00022461"/>
    </source>
</evidence>
<keyword evidence="4 12" id="KW-0894">Sodium channel</keyword>
<evidence type="ECO:0000256" key="12">
    <source>
        <dbReference type="RuleBase" id="RU000679"/>
    </source>
</evidence>
<reference evidence="13 14" key="1">
    <citation type="submission" date="2022-01" db="EMBL/GenBank/DDBJ databases">
        <title>A chromosomal length assembly of Cordylochernes scorpioides.</title>
        <authorList>
            <person name="Zeh D."/>
            <person name="Zeh J."/>
        </authorList>
    </citation>
    <scope>NUCLEOTIDE SEQUENCE [LARGE SCALE GENOMIC DNA]</scope>
    <source>
        <strain evidence="13">IN4F17</strain>
        <tissue evidence="13">Whole Body</tissue>
    </source>
</reference>
<dbReference type="Pfam" id="PF00858">
    <property type="entry name" value="ASC"/>
    <property type="match status" value="1"/>
</dbReference>
<keyword evidence="10 12" id="KW-0739">Sodium transport</keyword>
<evidence type="ECO:0000256" key="6">
    <source>
        <dbReference type="ARBA" id="ARBA00022989"/>
    </source>
</evidence>
<keyword evidence="14" id="KW-1185">Reference proteome</keyword>
<keyword evidence="6" id="KW-1133">Transmembrane helix</keyword>
<accession>A0ABY6K8B9</accession>
<comment type="similarity">
    <text evidence="2 12">Belongs to the amiloride-sensitive sodium channel (TC 1.A.6) family.</text>
</comment>
<keyword evidence="7" id="KW-0915">Sodium</keyword>
<evidence type="ECO:0000256" key="8">
    <source>
        <dbReference type="ARBA" id="ARBA00023065"/>
    </source>
</evidence>
<organism evidence="13 14">
    <name type="scientific">Cordylochernes scorpioides</name>
    <dbReference type="NCBI Taxonomy" id="51811"/>
    <lineage>
        <taxon>Eukaryota</taxon>
        <taxon>Metazoa</taxon>
        <taxon>Ecdysozoa</taxon>
        <taxon>Arthropoda</taxon>
        <taxon>Chelicerata</taxon>
        <taxon>Arachnida</taxon>
        <taxon>Pseudoscorpiones</taxon>
        <taxon>Cheliferoidea</taxon>
        <taxon>Chernetidae</taxon>
        <taxon>Cordylochernes</taxon>
    </lineage>
</organism>
<sequence length="471" mass="53493">MIIMQFDFALTNVLEPRLEDGDEQKSQAYIGNTERVFSRSHSRSDKLSSRKRRLLSLWEAASSVLELDHRVLHPAILRSLRLQGDNRFLRPPDLLVPKRWLLATVGDFSDGVPALTRSTRAALLDAQHLEALCQRLLQENASSSYHAEYEAETIVLRGSAIPITRLTNQRARRALDSARLQEHPVAELAARWISTVDVPHSIPWLTCVATAFRGTTQMSPYGWPSMPYHILTILPRGVPTVPPVFASCEMPLDLQAWLFGIGLHPEAVKLTSVAKATIYKYHHGLEVGNASHLIGLPTLWERTLGVHRWRSLSRVHVVQAMIIMQFDFAFTNVPEPRTESSLSWKESLENSVIAGVPQISRSSGWVKFVKICLFLFCWTGFFYQALEFLLIYFNYPIVLDIEITYPDVMDLPAITMCFTNCIAAATLLIKPPYLHDLKYKPTRQMLKELGSSINSTFFIEYARWNKVDFVG</sequence>
<evidence type="ECO:0000313" key="13">
    <source>
        <dbReference type="EMBL" id="UYV65044.1"/>
    </source>
</evidence>